<proteinExistence type="predicted"/>
<evidence type="ECO:0000313" key="2">
    <source>
        <dbReference type="Proteomes" id="UP000626242"/>
    </source>
</evidence>
<dbReference type="Proteomes" id="UP000626242">
    <property type="component" value="Unassembled WGS sequence"/>
</dbReference>
<protein>
    <recommendedName>
        <fullName evidence="3">DUF4369 domain-containing protein</fullName>
    </recommendedName>
</protein>
<dbReference type="PROSITE" id="PS51257">
    <property type="entry name" value="PROKAR_LIPOPROTEIN"/>
    <property type="match status" value="1"/>
</dbReference>
<organism evidence="1 2">
    <name type="scientific">Kaistella pullorum</name>
    <dbReference type="NCBI Taxonomy" id="2763074"/>
    <lineage>
        <taxon>Bacteria</taxon>
        <taxon>Pseudomonadati</taxon>
        <taxon>Bacteroidota</taxon>
        <taxon>Flavobacteriia</taxon>
        <taxon>Flavobacteriales</taxon>
        <taxon>Weeksellaceae</taxon>
        <taxon>Chryseobacterium group</taxon>
        <taxon>Kaistella</taxon>
    </lineage>
</organism>
<reference evidence="1 2" key="1">
    <citation type="submission" date="2020-08" db="EMBL/GenBank/DDBJ databases">
        <title>A Genomic Blueprint of the Chicken Gut Microbiome.</title>
        <authorList>
            <person name="Gilroy R."/>
            <person name="Ravi A."/>
            <person name="Getino M."/>
            <person name="Pursley I."/>
            <person name="Horton D.L."/>
            <person name="Alikhan N.-F."/>
            <person name="Baker D."/>
            <person name="Gharbi K."/>
            <person name="Hall N."/>
            <person name="Watson M."/>
            <person name="Adriaenssens E.M."/>
            <person name="Foster-Nyarko E."/>
            <person name="Jarju S."/>
            <person name="Secka A."/>
            <person name="Antonio M."/>
            <person name="Oren A."/>
            <person name="Chaudhuri R."/>
            <person name="La Ragione R.M."/>
            <person name="Hildebrand F."/>
            <person name="Pallen M.J."/>
        </authorList>
    </citation>
    <scope>NUCLEOTIDE SEQUENCE [LARGE SCALE GENOMIC DNA]</scope>
    <source>
        <strain evidence="1 2">Sa1CVA4</strain>
    </source>
</reference>
<name>A0ABR8WKL1_9FLAO</name>
<dbReference type="Gene3D" id="2.40.50.120">
    <property type="match status" value="1"/>
</dbReference>
<gene>
    <name evidence="1" type="ORF">H9628_03660</name>
</gene>
<comment type="caution">
    <text evidence="1">The sequence shown here is derived from an EMBL/GenBank/DDBJ whole genome shotgun (WGS) entry which is preliminary data.</text>
</comment>
<keyword evidence="2" id="KW-1185">Reference proteome</keyword>
<dbReference type="EMBL" id="JACSPS010000001">
    <property type="protein sequence ID" value="MBD8017559.1"/>
    <property type="molecule type" value="Genomic_DNA"/>
</dbReference>
<sequence>MKKIFVLFLFIAGYSTLLACKCGSLGMVGINFQKSDFVGEIEILKIRNSSSKSRTYLADVKVLKLYKGKEINTLEVHGLMGGIQSAACEVQIKQGQKFLMYLSGNDGDTIMSMTTSGNNATTGKYFTVSACTPKSEIKENSRTLALERAALEFLASNPSDLAQAFYLDNSVSAISDGDFKSYIITEPARSFAVYKLKVNGKSEVEEIEALQNFGSSQDGEIMRLIKKNFVIGKDFFSEVRNEEVLLTLFYNPDKNASTWGDTLTQSLVEPIFD</sequence>
<dbReference type="InterPro" id="IPR008993">
    <property type="entry name" value="TIMP-like_OB-fold"/>
</dbReference>
<accession>A0ABR8WKL1</accession>
<dbReference type="SUPFAM" id="SSF50242">
    <property type="entry name" value="TIMP-like"/>
    <property type="match status" value="1"/>
</dbReference>
<evidence type="ECO:0008006" key="3">
    <source>
        <dbReference type="Google" id="ProtNLM"/>
    </source>
</evidence>
<dbReference type="RefSeq" id="WP_251832760.1">
    <property type="nucleotide sequence ID" value="NZ_JACSPS010000001.1"/>
</dbReference>
<evidence type="ECO:0000313" key="1">
    <source>
        <dbReference type="EMBL" id="MBD8017559.1"/>
    </source>
</evidence>